<name>A0A0M2V353_9GAMM</name>
<keyword evidence="2" id="KW-1185">Reference proteome</keyword>
<accession>A0A0M2V353</accession>
<sequence length="155" mass="17357">MGCDWRIPAGYDQIAELEYSNRIDEDDLENWVPASIMFTTYSGSEQEYYRNISQGSDSDVLLLSHVTQPGSSFKYVSSFVREDSFGTAIMVATLRIIKDDKMLAMSGVSKDDAIVMTSGCAEFSHIEKHYDVQQQVTNGYADFLKSSHGMQVLVP</sequence>
<proteinExistence type="predicted"/>
<dbReference type="Proteomes" id="UP000034228">
    <property type="component" value="Unassembled WGS sequence"/>
</dbReference>
<dbReference type="AlphaFoldDB" id="A0A0M2V353"/>
<evidence type="ECO:0000313" key="2">
    <source>
        <dbReference type="Proteomes" id="UP000034228"/>
    </source>
</evidence>
<evidence type="ECO:0000313" key="1">
    <source>
        <dbReference type="EMBL" id="KKO44829.1"/>
    </source>
</evidence>
<organism evidence="1 2">
    <name type="scientific">Arsukibacterium ikkense</name>
    <dbReference type="NCBI Taxonomy" id="336831"/>
    <lineage>
        <taxon>Bacteria</taxon>
        <taxon>Pseudomonadati</taxon>
        <taxon>Pseudomonadota</taxon>
        <taxon>Gammaproteobacteria</taxon>
        <taxon>Chromatiales</taxon>
        <taxon>Chromatiaceae</taxon>
        <taxon>Arsukibacterium</taxon>
    </lineage>
</organism>
<comment type="caution">
    <text evidence="1">The sequence shown here is derived from an EMBL/GenBank/DDBJ whole genome shotgun (WGS) entry which is preliminary data.</text>
</comment>
<dbReference type="EMBL" id="LAHO01000013">
    <property type="protein sequence ID" value="KKO44829.1"/>
    <property type="molecule type" value="Genomic_DNA"/>
</dbReference>
<dbReference type="STRING" id="336831.WG68_13405"/>
<reference evidence="1 2" key="1">
    <citation type="submission" date="2015-03" db="EMBL/GenBank/DDBJ databases">
        <title>Draft genome sequences of two protease-producing strains of Arsukibacterium isolated from two cold and alkaline environments.</title>
        <authorList>
            <person name="Lylloff J.E."/>
            <person name="Skov L.B."/>
            <person name="Jepsen M."/>
            <person name="Hallin P.F."/>
            <person name="Sorensen S.J."/>
            <person name="Stougaard P."/>
            <person name="Glaring M.A."/>
        </authorList>
    </citation>
    <scope>NUCLEOTIDE SEQUENCE [LARGE SCALE GENOMIC DNA]</scope>
    <source>
        <strain evidence="1 2">GCM72</strain>
    </source>
</reference>
<gene>
    <name evidence="1" type="ORF">WG68_13405</name>
</gene>
<protein>
    <submittedName>
        <fullName evidence="1">Uncharacterized protein</fullName>
    </submittedName>
</protein>